<dbReference type="OrthoDB" id="1728974at2759"/>
<keyword evidence="2" id="KW-0418">Kinase</keyword>
<dbReference type="Pfam" id="PF02782">
    <property type="entry name" value="FGGY_C"/>
    <property type="match status" value="1"/>
</dbReference>
<dbReference type="PANTHER" id="PTHR43095">
    <property type="entry name" value="SUGAR KINASE"/>
    <property type="match status" value="1"/>
</dbReference>
<dbReference type="Gene3D" id="3.30.420.40">
    <property type="match status" value="3"/>
</dbReference>
<gene>
    <name evidence="5" type="ORF">JKP88DRAFT_333538</name>
</gene>
<evidence type="ECO:0000256" key="2">
    <source>
        <dbReference type="ARBA" id="ARBA00022777"/>
    </source>
</evidence>
<feature type="domain" description="Carbohydrate kinase FGGY C-terminal" evidence="4">
    <location>
        <begin position="312"/>
        <end position="465"/>
    </location>
</feature>
<dbReference type="Proteomes" id="UP000664859">
    <property type="component" value="Unassembled WGS sequence"/>
</dbReference>
<evidence type="ECO:0000259" key="4">
    <source>
        <dbReference type="Pfam" id="PF02782"/>
    </source>
</evidence>
<dbReference type="InterPro" id="IPR043129">
    <property type="entry name" value="ATPase_NBD"/>
</dbReference>
<name>A0A835YKU9_9STRA</name>
<reference evidence="5" key="1">
    <citation type="submission" date="2021-02" db="EMBL/GenBank/DDBJ databases">
        <title>First Annotated Genome of the Yellow-green Alga Tribonema minus.</title>
        <authorList>
            <person name="Mahan K.M."/>
        </authorList>
    </citation>
    <scope>NUCLEOTIDE SEQUENCE</scope>
    <source>
        <strain evidence="5">UTEX B ZZ1240</strain>
    </source>
</reference>
<proteinExistence type="predicted"/>
<dbReference type="InterPro" id="IPR050406">
    <property type="entry name" value="FGGY_Carb_Kinase"/>
</dbReference>
<sequence length="527" mass="54951">MSSGSSLAAAATVVGVTAAATLLISHVRGAEQRRRQQQRVRLKEALEHELALIIDIGSSGVRCGVYTVAVSPQLVPGAVAHVKHAIIPPNHTPADPAHAVAAVEAAVDDCLAALRRLPLPHKRVSAIGFSGLSMNLIGLGGDGRSATRLLHYADATAATAEAARDLLCEASWTGLMDVHSMHWDKELLTVLRERGFNTASLPQLRDFSEFTGTITAASAYARRWPELRGAHCYLGLGDGACANFGSGCRGAHTLAVTVGTSAAARVVLPVPLCACQAQPATAAAGGGGGCRGGAACAGRFNVPRGLWAYRIDRHRLLLGGALSDGGSVFEWVSHLTGATSEEELAALVSAAASMPPASHGLTVLPFLSGERAPGWRDGASACVLGLRRATTGSHLLRAGMEAVAYRLAEIVDLMGEHLEADAQVVASGSALQASKPWRQILSDVLSRRVLASSEGEATSLGAAYLLSEHQLTIHRGARPADPAQQMGSAEGAVSLPPERVCDPDSDAYDAHCAARARQRRLYAQLYS</sequence>
<dbReference type="GO" id="GO:0016301">
    <property type="term" value="F:kinase activity"/>
    <property type="evidence" value="ECO:0007669"/>
    <property type="project" value="UniProtKB-KW"/>
</dbReference>
<evidence type="ECO:0000313" key="6">
    <source>
        <dbReference type="Proteomes" id="UP000664859"/>
    </source>
</evidence>
<evidence type="ECO:0000256" key="3">
    <source>
        <dbReference type="SAM" id="MobiDB-lite"/>
    </source>
</evidence>
<keyword evidence="1" id="KW-0808">Transferase</keyword>
<feature type="region of interest" description="Disordered" evidence="3">
    <location>
        <begin position="478"/>
        <end position="498"/>
    </location>
</feature>
<dbReference type="InterPro" id="IPR018485">
    <property type="entry name" value="FGGY_C"/>
</dbReference>
<keyword evidence="6" id="KW-1185">Reference proteome</keyword>
<dbReference type="SUPFAM" id="SSF53067">
    <property type="entry name" value="Actin-like ATPase domain"/>
    <property type="match status" value="2"/>
</dbReference>
<dbReference type="AlphaFoldDB" id="A0A835YKU9"/>
<accession>A0A835YKU9</accession>
<organism evidence="5 6">
    <name type="scientific">Tribonema minus</name>
    <dbReference type="NCBI Taxonomy" id="303371"/>
    <lineage>
        <taxon>Eukaryota</taxon>
        <taxon>Sar</taxon>
        <taxon>Stramenopiles</taxon>
        <taxon>Ochrophyta</taxon>
        <taxon>PX clade</taxon>
        <taxon>Xanthophyceae</taxon>
        <taxon>Tribonematales</taxon>
        <taxon>Tribonemataceae</taxon>
        <taxon>Tribonema</taxon>
    </lineage>
</organism>
<evidence type="ECO:0000313" key="5">
    <source>
        <dbReference type="EMBL" id="KAG5177119.1"/>
    </source>
</evidence>
<comment type="caution">
    <text evidence="5">The sequence shown here is derived from an EMBL/GenBank/DDBJ whole genome shotgun (WGS) entry which is preliminary data.</text>
</comment>
<dbReference type="GO" id="GO:0005975">
    <property type="term" value="P:carbohydrate metabolic process"/>
    <property type="evidence" value="ECO:0007669"/>
    <property type="project" value="InterPro"/>
</dbReference>
<evidence type="ECO:0000256" key="1">
    <source>
        <dbReference type="ARBA" id="ARBA00022679"/>
    </source>
</evidence>
<protein>
    <recommendedName>
        <fullName evidence="4">Carbohydrate kinase FGGY C-terminal domain-containing protein</fullName>
    </recommendedName>
</protein>
<dbReference type="EMBL" id="JAFCMP010000529">
    <property type="protein sequence ID" value="KAG5177119.1"/>
    <property type="molecule type" value="Genomic_DNA"/>
</dbReference>
<dbReference type="PANTHER" id="PTHR43095:SF2">
    <property type="entry name" value="GLUCONOKINASE"/>
    <property type="match status" value="1"/>
</dbReference>